<evidence type="ECO:0000256" key="3">
    <source>
        <dbReference type="ARBA" id="ARBA00022989"/>
    </source>
</evidence>
<evidence type="ECO:0000256" key="6">
    <source>
        <dbReference type="SAM" id="Phobius"/>
    </source>
</evidence>
<dbReference type="PROSITE" id="PS50850">
    <property type="entry name" value="MFS"/>
    <property type="match status" value="1"/>
</dbReference>
<evidence type="ECO:0000259" key="7">
    <source>
        <dbReference type="PROSITE" id="PS50850"/>
    </source>
</evidence>
<evidence type="ECO:0000256" key="2">
    <source>
        <dbReference type="ARBA" id="ARBA00022692"/>
    </source>
</evidence>
<evidence type="ECO:0000256" key="5">
    <source>
        <dbReference type="SAM" id="MobiDB-lite"/>
    </source>
</evidence>
<feature type="domain" description="Major facilitator superfamily (MFS) profile" evidence="7">
    <location>
        <begin position="21"/>
        <end position="234"/>
    </location>
</feature>
<keyword evidence="4 6" id="KW-0472">Membrane</keyword>
<sequence>MRFAVSGAALDDPPVRRRVGFAAALTVSMAVGPLTVYSLTALGPLVVADLGLSGARFGFLATLVFVVAALLSGVAGAAVDRFGTRAPLLAVYLTAGSALAALAVARSYEWLLVAVAVSGVAQSLANPVTNQLIAEQVPEGRRGALTGVKQGGVQLSQIFAGLAVGDRRGGRDGAALRTPGAAVSAPDDGQVDRTGRVRSRAGAAHRRPVPARLRAPDRRVATGHQRAHHDLRAP</sequence>
<dbReference type="InterPro" id="IPR011701">
    <property type="entry name" value="MFS"/>
</dbReference>
<dbReference type="PANTHER" id="PTHR43129">
    <property type="entry name" value="FOSMIDOMYCIN RESISTANCE PROTEIN"/>
    <property type="match status" value="1"/>
</dbReference>
<keyword evidence="9" id="KW-1185">Reference proteome</keyword>
<name>A0ABQ4E1N5_9ACTN</name>
<proteinExistence type="predicted"/>
<protein>
    <recommendedName>
        <fullName evidence="7">Major facilitator superfamily (MFS) profile domain-containing protein</fullName>
    </recommendedName>
</protein>
<gene>
    <name evidence="8" type="ORF">Pen02_35600</name>
</gene>
<evidence type="ECO:0000313" key="8">
    <source>
        <dbReference type="EMBL" id="GIG88624.1"/>
    </source>
</evidence>
<feature type="transmembrane region" description="Helical" evidence="6">
    <location>
        <begin position="57"/>
        <end position="79"/>
    </location>
</feature>
<accession>A0ABQ4E1N5</accession>
<evidence type="ECO:0000256" key="1">
    <source>
        <dbReference type="ARBA" id="ARBA00004651"/>
    </source>
</evidence>
<feature type="transmembrane region" description="Helical" evidence="6">
    <location>
        <begin position="21"/>
        <end position="45"/>
    </location>
</feature>
<feature type="transmembrane region" description="Helical" evidence="6">
    <location>
        <begin position="86"/>
        <end position="104"/>
    </location>
</feature>
<dbReference type="Pfam" id="PF07690">
    <property type="entry name" value="MFS_1"/>
    <property type="match status" value="1"/>
</dbReference>
<evidence type="ECO:0000313" key="9">
    <source>
        <dbReference type="Proteomes" id="UP000646749"/>
    </source>
</evidence>
<dbReference type="PANTHER" id="PTHR43129:SF1">
    <property type="entry name" value="FOSMIDOMYCIN RESISTANCE PROTEIN"/>
    <property type="match status" value="1"/>
</dbReference>
<feature type="compositionally biased region" description="Basic residues" evidence="5">
    <location>
        <begin position="196"/>
        <end position="209"/>
    </location>
</feature>
<dbReference type="SUPFAM" id="SSF103473">
    <property type="entry name" value="MFS general substrate transporter"/>
    <property type="match status" value="1"/>
</dbReference>
<keyword evidence="2 6" id="KW-0812">Transmembrane</keyword>
<dbReference type="InterPro" id="IPR020846">
    <property type="entry name" value="MFS_dom"/>
</dbReference>
<comment type="subcellular location">
    <subcellularLocation>
        <location evidence="1">Cell membrane</location>
        <topology evidence="1">Multi-pass membrane protein</topology>
    </subcellularLocation>
</comment>
<organism evidence="8 9">
    <name type="scientific">Plantactinospora endophytica</name>
    <dbReference type="NCBI Taxonomy" id="673535"/>
    <lineage>
        <taxon>Bacteria</taxon>
        <taxon>Bacillati</taxon>
        <taxon>Actinomycetota</taxon>
        <taxon>Actinomycetes</taxon>
        <taxon>Micromonosporales</taxon>
        <taxon>Micromonosporaceae</taxon>
        <taxon>Plantactinospora</taxon>
    </lineage>
</organism>
<feature type="region of interest" description="Disordered" evidence="5">
    <location>
        <begin position="170"/>
        <end position="234"/>
    </location>
</feature>
<dbReference type="InterPro" id="IPR036259">
    <property type="entry name" value="MFS_trans_sf"/>
</dbReference>
<dbReference type="Gene3D" id="1.20.1250.20">
    <property type="entry name" value="MFS general substrate transporter like domains"/>
    <property type="match status" value="1"/>
</dbReference>
<evidence type="ECO:0000256" key="4">
    <source>
        <dbReference type="ARBA" id="ARBA00023136"/>
    </source>
</evidence>
<comment type="caution">
    <text evidence="8">The sequence shown here is derived from an EMBL/GenBank/DDBJ whole genome shotgun (WGS) entry which is preliminary data.</text>
</comment>
<dbReference type="EMBL" id="BONW01000016">
    <property type="protein sequence ID" value="GIG88624.1"/>
    <property type="molecule type" value="Genomic_DNA"/>
</dbReference>
<reference evidence="8 9" key="1">
    <citation type="submission" date="2021-01" db="EMBL/GenBank/DDBJ databases">
        <title>Whole genome shotgun sequence of Plantactinospora endophytica NBRC 110450.</title>
        <authorList>
            <person name="Komaki H."/>
            <person name="Tamura T."/>
        </authorList>
    </citation>
    <scope>NUCLEOTIDE SEQUENCE [LARGE SCALE GENOMIC DNA]</scope>
    <source>
        <strain evidence="8 9">NBRC 110450</strain>
    </source>
</reference>
<dbReference type="Proteomes" id="UP000646749">
    <property type="component" value="Unassembled WGS sequence"/>
</dbReference>
<keyword evidence="3 6" id="KW-1133">Transmembrane helix</keyword>